<feature type="chain" id="PRO_5045847302" evidence="2">
    <location>
        <begin position="19"/>
        <end position="167"/>
    </location>
</feature>
<organism evidence="3 4">
    <name type="scientific">Sulfitobacter sediminis</name>
    <dbReference type="NCBI Taxonomy" id="3234186"/>
    <lineage>
        <taxon>Bacteria</taxon>
        <taxon>Pseudomonadati</taxon>
        <taxon>Pseudomonadota</taxon>
        <taxon>Alphaproteobacteria</taxon>
        <taxon>Rhodobacterales</taxon>
        <taxon>Roseobacteraceae</taxon>
        <taxon>Sulfitobacter</taxon>
    </lineage>
</organism>
<dbReference type="Pfam" id="PF11233">
    <property type="entry name" value="DUF3035"/>
    <property type="match status" value="1"/>
</dbReference>
<name>A0ABV3RP56_9RHOB</name>
<feature type="region of interest" description="Disordered" evidence="1">
    <location>
        <begin position="148"/>
        <end position="167"/>
    </location>
</feature>
<feature type="signal peptide" evidence="2">
    <location>
        <begin position="1"/>
        <end position="18"/>
    </location>
</feature>
<dbReference type="RefSeq" id="WP_367877577.1">
    <property type="nucleotide sequence ID" value="NZ_JBFNXX010000006.1"/>
</dbReference>
<feature type="compositionally biased region" description="Low complexity" evidence="1">
    <location>
        <begin position="42"/>
        <end position="51"/>
    </location>
</feature>
<keyword evidence="2" id="KW-0732">Signal</keyword>
<evidence type="ECO:0000313" key="3">
    <source>
        <dbReference type="EMBL" id="MEW9919873.1"/>
    </source>
</evidence>
<gene>
    <name evidence="3" type="ORF">AB2B41_09675</name>
</gene>
<sequence length="167" mass="18292">MRRTFILLLIPLALAACANRGLHDLRNTSSGPDEFMIQPSKPLEAPPSYSELPPPTPGQANLTDRSALNEGIQAVGGSTRVNDGPIPASDGALVRHASRLGVDPNIRDDLAESDAQFRKRKARFTQIRLFPVDRYNQAYRREALNADREAARWRQAGARTPSAPPAN</sequence>
<evidence type="ECO:0000313" key="4">
    <source>
        <dbReference type="Proteomes" id="UP001556098"/>
    </source>
</evidence>
<keyword evidence="4" id="KW-1185">Reference proteome</keyword>
<feature type="region of interest" description="Disordered" evidence="1">
    <location>
        <begin position="29"/>
        <end position="63"/>
    </location>
</feature>
<evidence type="ECO:0000256" key="2">
    <source>
        <dbReference type="SAM" id="SignalP"/>
    </source>
</evidence>
<protein>
    <submittedName>
        <fullName evidence="3">DUF3035 domain-containing protein</fullName>
    </submittedName>
</protein>
<dbReference type="Proteomes" id="UP001556098">
    <property type="component" value="Unassembled WGS sequence"/>
</dbReference>
<dbReference type="InterPro" id="IPR021395">
    <property type="entry name" value="DUF3035"/>
</dbReference>
<comment type="caution">
    <text evidence="3">The sequence shown here is derived from an EMBL/GenBank/DDBJ whole genome shotgun (WGS) entry which is preliminary data.</text>
</comment>
<proteinExistence type="predicted"/>
<reference evidence="3 4" key="1">
    <citation type="submission" date="2024-07" db="EMBL/GenBank/DDBJ databases">
        <title>Marimonas sp.nov., isolated from tidal-flat sediment.</title>
        <authorList>
            <person name="Jayan J.N."/>
            <person name="Lee S.S."/>
        </authorList>
    </citation>
    <scope>NUCLEOTIDE SEQUENCE [LARGE SCALE GENOMIC DNA]</scope>
    <source>
        <strain evidence="3 4">MJW-29</strain>
    </source>
</reference>
<dbReference type="EMBL" id="JBFNXX010000006">
    <property type="protein sequence ID" value="MEW9919873.1"/>
    <property type="molecule type" value="Genomic_DNA"/>
</dbReference>
<evidence type="ECO:0000256" key="1">
    <source>
        <dbReference type="SAM" id="MobiDB-lite"/>
    </source>
</evidence>
<dbReference type="PROSITE" id="PS51257">
    <property type="entry name" value="PROKAR_LIPOPROTEIN"/>
    <property type="match status" value="1"/>
</dbReference>
<accession>A0ABV3RP56</accession>